<feature type="domain" description="FYVE-type" evidence="10">
    <location>
        <begin position="160"/>
        <end position="220"/>
    </location>
</feature>
<dbReference type="SMART" id="SM00288">
    <property type="entry name" value="VHS"/>
    <property type="match status" value="1"/>
</dbReference>
<dbReference type="STRING" id="126957.T1IQW8"/>
<name>T1IQW8_STRMM</name>
<dbReference type="PROSITE" id="PS50178">
    <property type="entry name" value="ZF_FYVE"/>
    <property type="match status" value="1"/>
</dbReference>
<dbReference type="CDD" id="cd21387">
    <property type="entry name" value="GAT_Hrs"/>
    <property type="match status" value="1"/>
</dbReference>
<evidence type="ECO:0000256" key="3">
    <source>
        <dbReference type="ARBA" id="ARBA00022490"/>
    </source>
</evidence>
<keyword evidence="9" id="KW-0175">Coiled coil</keyword>
<dbReference type="CDD" id="cd15720">
    <property type="entry name" value="FYVE_Hrs"/>
    <property type="match status" value="1"/>
</dbReference>
<dbReference type="GO" id="GO:0008270">
    <property type="term" value="F:zinc ion binding"/>
    <property type="evidence" value="ECO:0007669"/>
    <property type="project" value="UniProtKB-KW"/>
</dbReference>
<dbReference type="PROSITE" id="PS50179">
    <property type="entry name" value="VHS"/>
    <property type="match status" value="1"/>
</dbReference>
<evidence type="ECO:0000256" key="7">
    <source>
        <dbReference type="ARBA" id="ARBA00022833"/>
    </source>
</evidence>
<evidence type="ECO:0000256" key="1">
    <source>
        <dbReference type="ARBA" id="ARBA00004496"/>
    </source>
</evidence>
<feature type="coiled-coil region" evidence="9">
    <location>
        <begin position="432"/>
        <end position="502"/>
    </location>
</feature>
<dbReference type="SUPFAM" id="SSF57903">
    <property type="entry name" value="FYVE/PHD zinc finger"/>
    <property type="match status" value="1"/>
</dbReference>
<evidence type="ECO:0000256" key="6">
    <source>
        <dbReference type="ARBA" id="ARBA00022771"/>
    </source>
</evidence>
<dbReference type="SUPFAM" id="SSF48464">
    <property type="entry name" value="ENTH/VHS domain"/>
    <property type="match status" value="1"/>
</dbReference>
<dbReference type="FunFam" id="3.30.40.10:FF:000028">
    <property type="entry name" value="Putative hepatocyte growth factor-regulated tyrosine kinase substrate"/>
    <property type="match status" value="1"/>
</dbReference>
<evidence type="ECO:0000256" key="8">
    <source>
        <dbReference type="PROSITE-ProRule" id="PRU00091"/>
    </source>
</evidence>
<dbReference type="EMBL" id="AFFK01018408">
    <property type="status" value="NOT_ANNOTATED_CDS"/>
    <property type="molecule type" value="Genomic_DNA"/>
</dbReference>
<keyword evidence="13" id="KW-1185">Reference proteome</keyword>
<dbReference type="InterPro" id="IPR011011">
    <property type="entry name" value="Znf_FYVE_PHD"/>
</dbReference>
<dbReference type="InterPro" id="IPR008942">
    <property type="entry name" value="ENTH_VHS"/>
</dbReference>
<dbReference type="PROSITE" id="PS50330">
    <property type="entry name" value="UIM"/>
    <property type="match status" value="1"/>
</dbReference>
<evidence type="ECO:0000256" key="5">
    <source>
        <dbReference type="ARBA" id="ARBA00022723"/>
    </source>
</evidence>
<keyword evidence="5" id="KW-0479">Metal-binding</keyword>
<dbReference type="Gene3D" id="1.20.5.1940">
    <property type="match status" value="1"/>
</dbReference>
<dbReference type="PIRSF" id="PIRSF036956">
    <property type="entry name" value="Hrs_Vps27"/>
    <property type="match status" value="1"/>
</dbReference>
<dbReference type="eggNOG" id="KOG1818">
    <property type="taxonomic scope" value="Eukaryota"/>
</dbReference>
<dbReference type="AlphaFoldDB" id="T1IQW8"/>
<protein>
    <recommendedName>
        <fullName evidence="2">Hepatocyte growth factor-regulated tyrosine kinase substrate</fullName>
    </recommendedName>
</protein>
<comment type="subcellular location">
    <subcellularLocation>
        <location evidence="1">Cytoplasm</location>
    </subcellularLocation>
</comment>
<dbReference type="Gene3D" id="1.25.40.90">
    <property type="match status" value="1"/>
</dbReference>
<dbReference type="InterPro" id="IPR000306">
    <property type="entry name" value="Znf_FYVE"/>
</dbReference>
<dbReference type="GO" id="GO:0005769">
    <property type="term" value="C:early endosome"/>
    <property type="evidence" value="ECO:0007669"/>
    <property type="project" value="TreeGrafter"/>
</dbReference>
<dbReference type="EnsemblMetazoa" id="SMAR003447-RA">
    <property type="protein sequence ID" value="SMAR003447-PA"/>
    <property type="gene ID" value="SMAR003447"/>
</dbReference>
<dbReference type="PANTHER" id="PTHR46275">
    <property type="entry name" value="HEPATOCYTE GROWTH FACTOR-REGULATED TYROSINE KINASE SUBSTRATE"/>
    <property type="match status" value="1"/>
</dbReference>
<dbReference type="Proteomes" id="UP000014500">
    <property type="component" value="Unassembled WGS sequence"/>
</dbReference>
<evidence type="ECO:0000256" key="2">
    <source>
        <dbReference type="ARBA" id="ARBA00015450"/>
    </source>
</evidence>
<dbReference type="InterPro" id="IPR017073">
    <property type="entry name" value="HGS/VPS27"/>
</dbReference>
<keyword evidence="6 8" id="KW-0863">Zinc-finger</keyword>
<keyword evidence="3" id="KW-0963">Cytoplasm</keyword>
<dbReference type="SMART" id="SM00064">
    <property type="entry name" value="FYVE"/>
    <property type="match status" value="1"/>
</dbReference>
<evidence type="ECO:0000313" key="12">
    <source>
        <dbReference type="EnsemblMetazoa" id="SMAR003447-PA"/>
    </source>
</evidence>
<dbReference type="Pfam" id="PF01363">
    <property type="entry name" value="FYVE"/>
    <property type="match status" value="1"/>
</dbReference>
<keyword evidence="4" id="KW-0597">Phosphoprotein</keyword>
<organism evidence="12 13">
    <name type="scientific">Strigamia maritima</name>
    <name type="common">European centipede</name>
    <name type="synonym">Geophilus maritimus</name>
    <dbReference type="NCBI Taxonomy" id="126957"/>
    <lineage>
        <taxon>Eukaryota</taxon>
        <taxon>Metazoa</taxon>
        <taxon>Ecdysozoa</taxon>
        <taxon>Arthropoda</taxon>
        <taxon>Myriapoda</taxon>
        <taxon>Chilopoda</taxon>
        <taxon>Pleurostigmophora</taxon>
        <taxon>Geophilomorpha</taxon>
        <taxon>Linotaeniidae</taxon>
        <taxon>Strigamia</taxon>
    </lineage>
</organism>
<dbReference type="GO" id="GO:0032456">
    <property type="term" value="P:endocytic recycling"/>
    <property type="evidence" value="ECO:0007669"/>
    <property type="project" value="TreeGrafter"/>
</dbReference>
<dbReference type="InterPro" id="IPR002014">
    <property type="entry name" value="VHS_dom"/>
</dbReference>
<proteinExistence type="predicted"/>
<dbReference type="InterPro" id="IPR024641">
    <property type="entry name" value="HRS_helical"/>
</dbReference>
<accession>T1IQW8</accession>
<dbReference type="GO" id="GO:0031623">
    <property type="term" value="P:receptor internalization"/>
    <property type="evidence" value="ECO:0007669"/>
    <property type="project" value="TreeGrafter"/>
</dbReference>
<dbReference type="CDD" id="cd03569">
    <property type="entry name" value="VHS_Hrs"/>
    <property type="match status" value="1"/>
</dbReference>
<keyword evidence="7" id="KW-0862">Zinc</keyword>
<reference evidence="12" key="2">
    <citation type="submission" date="2015-02" db="UniProtKB">
        <authorList>
            <consortium name="EnsemblMetazoa"/>
        </authorList>
    </citation>
    <scope>IDENTIFICATION</scope>
</reference>
<dbReference type="OMA" id="MILHQRQ"/>
<dbReference type="InterPro" id="IPR017455">
    <property type="entry name" value="Znf_FYVE-rel"/>
</dbReference>
<evidence type="ECO:0000259" key="11">
    <source>
        <dbReference type="PROSITE" id="PS50179"/>
    </source>
</evidence>
<dbReference type="PANTHER" id="PTHR46275:SF1">
    <property type="entry name" value="HEPATOCYTE GROWTH FACTOR-REGULATED TYROSINE KINASE SUBSTRATE"/>
    <property type="match status" value="1"/>
</dbReference>
<dbReference type="InterPro" id="IPR013083">
    <property type="entry name" value="Znf_RING/FYVE/PHD"/>
</dbReference>
<evidence type="ECO:0000256" key="9">
    <source>
        <dbReference type="SAM" id="Coils"/>
    </source>
</evidence>
<dbReference type="InterPro" id="IPR003903">
    <property type="entry name" value="UIM_dom"/>
</dbReference>
<dbReference type="Pfam" id="PF00790">
    <property type="entry name" value="VHS"/>
    <property type="match status" value="1"/>
</dbReference>
<evidence type="ECO:0000256" key="4">
    <source>
        <dbReference type="ARBA" id="ARBA00022553"/>
    </source>
</evidence>
<evidence type="ECO:0000313" key="13">
    <source>
        <dbReference type="Proteomes" id="UP000014500"/>
    </source>
</evidence>
<reference evidence="13" key="1">
    <citation type="submission" date="2011-05" db="EMBL/GenBank/DDBJ databases">
        <authorList>
            <person name="Richards S.R."/>
            <person name="Qu J."/>
            <person name="Jiang H."/>
            <person name="Jhangiani S.N."/>
            <person name="Agravi P."/>
            <person name="Goodspeed R."/>
            <person name="Gross S."/>
            <person name="Mandapat C."/>
            <person name="Jackson L."/>
            <person name="Mathew T."/>
            <person name="Pu L."/>
            <person name="Thornton R."/>
            <person name="Saada N."/>
            <person name="Wilczek-Boney K.B."/>
            <person name="Lee S."/>
            <person name="Kovar C."/>
            <person name="Wu Y."/>
            <person name="Scherer S.E."/>
            <person name="Worley K.C."/>
            <person name="Muzny D.M."/>
            <person name="Gibbs R."/>
        </authorList>
    </citation>
    <scope>NUCLEOTIDE SEQUENCE</scope>
    <source>
        <strain evidence="13">Brora</strain>
    </source>
</reference>
<dbReference type="HOGENOM" id="CLU_013062_1_0_1"/>
<dbReference type="PhylomeDB" id="T1IQW8"/>
<dbReference type="GO" id="GO:0035091">
    <property type="term" value="F:phosphatidylinositol binding"/>
    <property type="evidence" value="ECO:0007669"/>
    <property type="project" value="InterPro"/>
</dbReference>
<dbReference type="Gene3D" id="3.30.40.10">
    <property type="entry name" value="Zinc/RING finger domain, C3HC4 (zinc finger)"/>
    <property type="match status" value="1"/>
</dbReference>
<dbReference type="GO" id="GO:0043130">
    <property type="term" value="F:ubiquitin binding"/>
    <property type="evidence" value="ECO:0007669"/>
    <property type="project" value="InterPro"/>
</dbReference>
<evidence type="ECO:0000259" key="10">
    <source>
        <dbReference type="PROSITE" id="PS50178"/>
    </source>
</evidence>
<dbReference type="Pfam" id="PF12210">
    <property type="entry name" value="Hrs_helical"/>
    <property type="match status" value="1"/>
</dbReference>
<sequence length="571" mass="65590">MFRSTSQFDKLLEKSTSNLLLEPDWASILQLCDCLRQGDIQPKYAMTAIKKKFYSANPHVALFALQVIESCMKNCGSPVHQEVANKGFMEELHEFIKNSNNENLKNKILELIQTWAHAFRNEPNFRAVQDILNIMKTEGYAFPVLKETDAMFVADRAPEWADAECCHRCRVQFSVVQRKHHCRNCGQVFCSKCSAKTSTIPKFGIEKEVRVCDACFDTLNKPNHAKASEDLPNEYLNSSLSLQPQAPPTKTEQELQEEEEFQLALALSKSEAESKEKAKLQATHSLFTDSSIHSPILTSSAPPVLDNTSDLDPDLAHYLNRSYWEQKQNDNKMASTTIPSAPVSSTTSSLTTFNVPRLSEKLQYGELADLNEFVNSLKRSMEIFVNRMKSNSSRGRSIANDTAVQSLFMNITAMHSQLLNHIQVQEDSRVHYEGLQDKLNQIKDARSALDALREDHCDRIRREAEEAERQRQIQMAHKLEIMRKKKQEYLEYQRQLAMQRMQEQELEMQIRHEQKQQFGRVMPVGNYPQPPHYVPPQGYNIPGKIPCSLDPLNTVNTMYPHPRNLKLIFYF</sequence>
<feature type="domain" description="VHS" evidence="11">
    <location>
        <begin position="15"/>
        <end position="143"/>
    </location>
</feature>